<evidence type="ECO:0000313" key="2">
    <source>
        <dbReference type="EMBL" id="NEW36064.1"/>
    </source>
</evidence>
<reference evidence="2 3" key="1">
    <citation type="submission" date="2020-01" db="EMBL/GenBank/DDBJ databases">
        <title>Genetics and antimicrobial susceptibilities of Nocardia species isolated from the soil; a comparison with species isolated from humans.</title>
        <authorList>
            <person name="Carrasco G."/>
            <person name="Monzon S."/>
            <person name="Sansegundo M."/>
            <person name="Garcia E."/>
            <person name="Garrido N."/>
            <person name="Medina M.J."/>
            <person name="Villalon P."/>
            <person name="Ramirez-Arocha A.C."/>
            <person name="Jimenez P."/>
            <person name="Cuesta I."/>
            <person name="Valdezate S."/>
        </authorList>
    </citation>
    <scope>NUCLEOTIDE SEQUENCE [LARGE SCALE GENOMIC DNA]</scope>
    <source>
        <strain evidence="2 3">CNM20110626</strain>
    </source>
</reference>
<dbReference type="Proteomes" id="UP000471166">
    <property type="component" value="Unassembled WGS sequence"/>
</dbReference>
<keyword evidence="1" id="KW-0472">Membrane</keyword>
<gene>
    <name evidence="2" type="ORF">GV791_26360</name>
</gene>
<dbReference type="AlphaFoldDB" id="A0A6P1CX47"/>
<protein>
    <recommendedName>
        <fullName evidence="4">DoxX family protein</fullName>
    </recommendedName>
</protein>
<accession>A0A6P1CX47</accession>
<evidence type="ECO:0000313" key="3">
    <source>
        <dbReference type="Proteomes" id="UP000471166"/>
    </source>
</evidence>
<proteinExistence type="predicted"/>
<name>A0A6P1CX47_9NOCA</name>
<evidence type="ECO:0000256" key="1">
    <source>
        <dbReference type="SAM" id="Phobius"/>
    </source>
</evidence>
<keyword evidence="1" id="KW-1133">Transmembrane helix</keyword>
<feature type="transmembrane region" description="Helical" evidence="1">
    <location>
        <begin position="93"/>
        <end position="111"/>
    </location>
</feature>
<comment type="caution">
    <text evidence="2">The sequence shown here is derived from an EMBL/GenBank/DDBJ whole genome shotgun (WGS) entry which is preliminary data.</text>
</comment>
<organism evidence="2 3">
    <name type="scientific">Nocardia cyriacigeorgica</name>
    <dbReference type="NCBI Taxonomy" id="135487"/>
    <lineage>
        <taxon>Bacteria</taxon>
        <taxon>Bacillati</taxon>
        <taxon>Actinomycetota</taxon>
        <taxon>Actinomycetes</taxon>
        <taxon>Mycobacteriales</taxon>
        <taxon>Nocardiaceae</taxon>
        <taxon>Nocardia</taxon>
    </lineage>
</organism>
<dbReference type="RefSeq" id="WP_163847462.1">
    <property type="nucleotide sequence ID" value="NZ_JAAGVB010000061.1"/>
</dbReference>
<keyword evidence="1" id="KW-0812">Transmembrane</keyword>
<sequence length="114" mass="11725">MHAIAATLLGLFLLACGLAHFLAPAYFANLVPPWMPRPKPLVAASGIAEIALGTMVILPVTRDIGGSLAAAMLAVYLLVWLDRLRTEPGRASAAGVAVNAAYLVWGGYVAVAGG</sequence>
<dbReference type="EMBL" id="JAAGVB010000061">
    <property type="protein sequence ID" value="NEW36064.1"/>
    <property type="molecule type" value="Genomic_DNA"/>
</dbReference>
<evidence type="ECO:0008006" key="4">
    <source>
        <dbReference type="Google" id="ProtNLM"/>
    </source>
</evidence>
<feature type="transmembrane region" description="Helical" evidence="1">
    <location>
        <begin position="64"/>
        <end position="81"/>
    </location>
</feature>